<keyword evidence="4 10" id="KW-1003">Cell membrane</keyword>
<gene>
    <name evidence="11" type="ORF">A3J93_04680</name>
</gene>
<organism evidence="11 12">
    <name type="scientific">Candidatus Magasanikbacteria bacterium RIFOXYC2_FULL_42_28</name>
    <dbReference type="NCBI Taxonomy" id="1798704"/>
    <lineage>
        <taxon>Bacteria</taxon>
        <taxon>Candidatus Magasanikiibacteriota</taxon>
    </lineage>
</organism>
<dbReference type="GO" id="GO:0043952">
    <property type="term" value="P:protein transport by the Sec complex"/>
    <property type="evidence" value="ECO:0007669"/>
    <property type="project" value="TreeGrafter"/>
</dbReference>
<comment type="subcellular location">
    <subcellularLocation>
        <location evidence="1 10">Cell membrane</location>
        <topology evidence="1 10">Multi-pass membrane protein</topology>
    </subcellularLocation>
</comment>
<evidence type="ECO:0000256" key="4">
    <source>
        <dbReference type="ARBA" id="ARBA00022475"/>
    </source>
</evidence>
<evidence type="ECO:0000313" key="12">
    <source>
        <dbReference type="Proteomes" id="UP000177907"/>
    </source>
</evidence>
<reference evidence="11 12" key="1">
    <citation type="journal article" date="2016" name="Nat. Commun.">
        <title>Thousands of microbial genomes shed light on interconnected biogeochemical processes in an aquifer system.</title>
        <authorList>
            <person name="Anantharaman K."/>
            <person name="Brown C.T."/>
            <person name="Hug L.A."/>
            <person name="Sharon I."/>
            <person name="Castelle C.J."/>
            <person name="Probst A.J."/>
            <person name="Thomas B.C."/>
            <person name="Singh A."/>
            <person name="Wilkins M.J."/>
            <person name="Karaoz U."/>
            <person name="Brodie E.L."/>
            <person name="Williams K.H."/>
            <person name="Hubbard S.S."/>
            <person name="Banfield J.F."/>
        </authorList>
    </citation>
    <scope>NUCLEOTIDE SEQUENCE [LARGE SCALE GENOMIC DNA]</scope>
</reference>
<keyword evidence="6 10" id="KW-0653">Protein transport</keyword>
<dbReference type="Pfam" id="PF03840">
    <property type="entry name" value="SecG"/>
    <property type="match status" value="1"/>
</dbReference>
<dbReference type="Proteomes" id="UP000177907">
    <property type="component" value="Unassembled WGS sequence"/>
</dbReference>
<evidence type="ECO:0000256" key="2">
    <source>
        <dbReference type="ARBA" id="ARBA00008445"/>
    </source>
</evidence>
<comment type="caution">
    <text evidence="11">The sequence shown here is derived from an EMBL/GenBank/DDBJ whole genome shotgun (WGS) entry which is preliminary data.</text>
</comment>
<feature type="transmembrane region" description="Helical" evidence="10">
    <location>
        <begin position="50"/>
        <end position="71"/>
    </location>
</feature>
<dbReference type="STRING" id="1798704.A3J93_04680"/>
<sequence>MIDTIFNIVQLVLAILLIIVILLQQKGGGLGGVFGGSSNVYSTKRGVDKILYYATIVIAILFFAGALLKLAI</sequence>
<evidence type="ECO:0000256" key="6">
    <source>
        <dbReference type="ARBA" id="ARBA00022927"/>
    </source>
</evidence>
<evidence type="ECO:0000256" key="5">
    <source>
        <dbReference type="ARBA" id="ARBA00022692"/>
    </source>
</evidence>
<comment type="function">
    <text evidence="10">Involved in protein export. Participates in an early event of protein translocation.</text>
</comment>
<protein>
    <recommendedName>
        <fullName evidence="10">Protein-export membrane protein SecG</fullName>
    </recommendedName>
</protein>
<dbReference type="NCBIfam" id="TIGR00810">
    <property type="entry name" value="secG"/>
    <property type="match status" value="1"/>
</dbReference>
<feature type="transmembrane region" description="Helical" evidence="10">
    <location>
        <begin position="5"/>
        <end position="23"/>
    </location>
</feature>
<dbReference type="GO" id="GO:0005886">
    <property type="term" value="C:plasma membrane"/>
    <property type="evidence" value="ECO:0007669"/>
    <property type="project" value="UniProtKB-SubCell"/>
</dbReference>
<dbReference type="GO" id="GO:0009306">
    <property type="term" value="P:protein secretion"/>
    <property type="evidence" value="ECO:0007669"/>
    <property type="project" value="UniProtKB-UniRule"/>
</dbReference>
<keyword evidence="7 10" id="KW-1133">Transmembrane helix</keyword>
<evidence type="ECO:0000256" key="8">
    <source>
        <dbReference type="ARBA" id="ARBA00023010"/>
    </source>
</evidence>
<accession>A0A1F6NX79</accession>
<evidence type="ECO:0000256" key="3">
    <source>
        <dbReference type="ARBA" id="ARBA00022448"/>
    </source>
</evidence>
<evidence type="ECO:0000256" key="7">
    <source>
        <dbReference type="ARBA" id="ARBA00022989"/>
    </source>
</evidence>
<dbReference type="InterPro" id="IPR004692">
    <property type="entry name" value="SecG"/>
</dbReference>
<dbReference type="PANTHER" id="PTHR34182:SF1">
    <property type="entry name" value="PROTEIN-EXPORT MEMBRANE PROTEIN SECG"/>
    <property type="match status" value="1"/>
</dbReference>
<keyword evidence="3 10" id="KW-0813">Transport</keyword>
<keyword evidence="5 10" id="KW-0812">Transmembrane</keyword>
<dbReference type="AlphaFoldDB" id="A0A1F6NX79"/>
<keyword evidence="8 10" id="KW-0811">Translocation</keyword>
<evidence type="ECO:0000313" key="11">
    <source>
        <dbReference type="EMBL" id="OGH88323.1"/>
    </source>
</evidence>
<evidence type="ECO:0000256" key="1">
    <source>
        <dbReference type="ARBA" id="ARBA00004651"/>
    </source>
</evidence>
<dbReference type="PRINTS" id="PR01651">
    <property type="entry name" value="SECGEXPORT"/>
</dbReference>
<dbReference type="GO" id="GO:0065002">
    <property type="term" value="P:intracellular protein transmembrane transport"/>
    <property type="evidence" value="ECO:0007669"/>
    <property type="project" value="TreeGrafter"/>
</dbReference>
<keyword evidence="9 10" id="KW-0472">Membrane</keyword>
<evidence type="ECO:0000256" key="10">
    <source>
        <dbReference type="RuleBase" id="RU365087"/>
    </source>
</evidence>
<comment type="similarity">
    <text evidence="2 10">Belongs to the SecG family.</text>
</comment>
<dbReference type="GO" id="GO:0015450">
    <property type="term" value="F:protein-transporting ATPase activity"/>
    <property type="evidence" value="ECO:0007669"/>
    <property type="project" value="UniProtKB-UniRule"/>
</dbReference>
<name>A0A1F6NX79_9BACT</name>
<dbReference type="PANTHER" id="PTHR34182">
    <property type="entry name" value="PROTEIN-EXPORT MEMBRANE PROTEIN SECG"/>
    <property type="match status" value="1"/>
</dbReference>
<dbReference type="EMBL" id="MFQZ01000003">
    <property type="protein sequence ID" value="OGH88323.1"/>
    <property type="molecule type" value="Genomic_DNA"/>
</dbReference>
<proteinExistence type="inferred from homology"/>
<evidence type="ECO:0000256" key="9">
    <source>
        <dbReference type="ARBA" id="ARBA00023136"/>
    </source>
</evidence>